<name>A0A2T0MH98_9FLAO</name>
<gene>
    <name evidence="2" type="ORF">CLV81_0936</name>
</gene>
<feature type="transmembrane region" description="Helical" evidence="1">
    <location>
        <begin position="93"/>
        <end position="111"/>
    </location>
</feature>
<feature type="transmembrane region" description="Helical" evidence="1">
    <location>
        <begin position="350"/>
        <end position="377"/>
    </location>
</feature>
<dbReference type="EMBL" id="PVYX01000001">
    <property type="protein sequence ID" value="PRX56935.1"/>
    <property type="molecule type" value="Genomic_DNA"/>
</dbReference>
<feature type="transmembrane region" description="Helical" evidence="1">
    <location>
        <begin position="211"/>
        <end position="234"/>
    </location>
</feature>
<evidence type="ECO:0000256" key="1">
    <source>
        <dbReference type="SAM" id="Phobius"/>
    </source>
</evidence>
<protein>
    <recommendedName>
        <fullName evidence="4">O-antigen ligase-like membrane protein</fullName>
    </recommendedName>
</protein>
<feature type="transmembrane region" description="Helical" evidence="1">
    <location>
        <begin position="288"/>
        <end position="311"/>
    </location>
</feature>
<keyword evidence="1" id="KW-1133">Transmembrane helix</keyword>
<feature type="transmembrane region" description="Helical" evidence="1">
    <location>
        <begin position="123"/>
        <end position="144"/>
    </location>
</feature>
<feature type="transmembrane region" description="Helical" evidence="1">
    <location>
        <begin position="35"/>
        <end position="55"/>
    </location>
</feature>
<dbReference type="RefSeq" id="WP_106143867.1">
    <property type="nucleotide sequence ID" value="NZ_PVYX01000001.1"/>
</dbReference>
<keyword evidence="3" id="KW-1185">Reference proteome</keyword>
<feature type="transmembrane region" description="Helical" evidence="1">
    <location>
        <begin position="181"/>
        <end position="199"/>
    </location>
</feature>
<evidence type="ECO:0000313" key="3">
    <source>
        <dbReference type="Proteomes" id="UP000237640"/>
    </source>
</evidence>
<dbReference type="Proteomes" id="UP000237640">
    <property type="component" value="Unassembled WGS sequence"/>
</dbReference>
<evidence type="ECO:0008006" key="4">
    <source>
        <dbReference type="Google" id="ProtNLM"/>
    </source>
</evidence>
<reference evidence="2 3" key="1">
    <citation type="submission" date="2018-03" db="EMBL/GenBank/DDBJ databases">
        <title>Genomic Encyclopedia of Archaeal and Bacterial Type Strains, Phase II (KMG-II): from individual species to whole genera.</title>
        <authorList>
            <person name="Goeker M."/>
        </authorList>
    </citation>
    <scope>NUCLEOTIDE SEQUENCE [LARGE SCALE GENOMIC DNA]</scope>
    <source>
        <strain evidence="2 3">DSM 25027</strain>
    </source>
</reference>
<proteinExistence type="predicted"/>
<feature type="transmembrane region" description="Helical" evidence="1">
    <location>
        <begin position="317"/>
        <end position="338"/>
    </location>
</feature>
<dbReference type="AlphaFoldDB" id="A0A2T0MH98"/>
<organism evidence="2 3">
    <name type="scientific">Flagellimonas meridianipacifica</name>
    <dbReference type="NCBI Taxonomy" id="1080225"/>
    <lineage>
        <taxon>Bacteria</taxon>
        <taxon>Pseudomonadati</taxon>
        <taxon>Bacteroidota</taxon>
        <taxon>Flavobacteriia</taxon>
        <taxon>Flavobacteriales</taxon>
        <taxon>Flavobacteriaceae</taxon>
        <taxon>Flagellimonas</taxon>
    </lineage>
</organism>
<keyword evidence="1" id="KW-0472">Membrane</keyword>
<feature type="transmembrane region" description="Helical" evidence="1">
    <location>
        <begin position="67"/>
        <end position="87"/>
    </location>
</feature>
<evidence type="ECO:0000313" key="2">
    <source>
        <dbReference type="EMBL" id="PRX56935.1"/>
    </source>
</evidence>
<comment type="caution">
    <text evidence="2">The sequence shown here is derived from an EMBL/GenBank/DDBJ whole genome shotgun (WGS) entry which is preliminary data.</text>
</comment>
<sequence length="382" mass="44281">MKYNLTKLLFFGILVQVVATQGIITFNLFEFFGNWELKSALHPIGVLIVLTYYGLKFVNGAVFKYSMIDILVLFYFVICTFILVYNVTDTSGFLFAFREVLLIYILVFLLEQTSIPIHLWRKILKLLYILVLLNLLFVFLTYILGPADYMKLLTGRFVWPIDMEYKFKISNYYIFWRSPGLIGETAAVGHFGLLCYFLFEEDEVYRKKKVFAFLLILVAFVRSVYLIFLFYYLFQFFLKKKNLFKLNIILPYLVGLVILVAIPLYFFKFLSLYSIVARVNHWVNDLEVEFNLLFGGAIGNVGGAARGVGFVSTLDSYWLLMLVSTGLIGIALIVLFLIEKANNNQRLKIILISFLIGAFFITITQSIPFLVLFPLLFLKKEL</sequence>
<dbReference type="OrthoDB" id="1424812at2"/>
<accession>A0A2T0MH98</accession>
<keyword evidence="1" id="KW-0812">Transmembrane</keyword>
<feature type="transmembrane region" description="Helical" evidence="1">
    <location>
        <begin position="246"/>
        <end position="267"/>
    </location>
</feature>